<feature type="compositionally biased region" description="Basic residues" evidence="1">
    <location>
        <begin position="46"/>
        <end position="59"/>
    </location>
</feature>
<accession>E4ZT17</accession>
<evidence type="ECO:0000313" key="3">
    <source>
        <dbReference type="Proteomes" id="UP000002668"/>
    </source>
</evidence>
<feature type="compositionally biased region" description="Polar residues" evidence="1">
    <location>
        <begin position="63"/>
        <end position="74"/>
    </location>
</feature>
<dbReference type="InParanoid" id="E4ZT17"/>
<keyword evidence="3" id="KW-1185">Reference proteome</keyword>
<organism evidence="3">
    <name type="scientific">Leptosphaeria maculans (strain JN3 / isolate v23.1.3 / race Av1-4-5-6-7-8)</name>
    <name type="common">Blackleg fungus</name>
    <name type="synonym">Phoma lingam</name>
    <dbReference type="NCBI Taxonomy" id="985895"/>
    <lineage>
        <taxon>Eukaryota</taxon>
        <taxon>Fungi</taxon>
        <taxon>Dikarya</taxon>
        <taxon>Ascomycota</taxon>
        <taxon>Pezizomycotina</taxon>
        <taxon>Dothideomycetes</taxon>
        <taxon>Pleosporomycetidae</taxon>
        <taxon>Pleosporales</taxon>
        <taxon>Pleosporineae</taxon>
        <taxon>Leptosphaeriaceae</taxon>
        <taxon>Plenodomus</taxon>
        <taxon>Plenodomus lingam/Leptosphaeria maculans species complex</taxon>
    </lineage>
</organism>
<evidence type="ECO:0000313" key="2">
    <source>
        <dbReference type="EMBL" id="CBX94448.1"/>
    </source>
</evidence>
<dbReference type="VEuPathDB" id="FungiDB:LEMA_uP119390.1"/>
<dbReference type="AlphaFoldDB" id="E4ZT17"/>
<dbReference type="HOGENOM" id="CLU_2688258_0_0_1"/>
<proteinExistence type="predicted"/>
<dbReference type="Proteomes" id="UP000002668">
    <property type="component" value="Genome"/>
</dbReference>
<gene>
    <name evidence="2" type="ORF">LEMA_uP119390.1</name>
</gene>
<feature type="region of interest" description="Disordered" evidence="1">
    <location>
        <begin position="38"/>
        <end position="74"/>
    </location>
</feature>
<name>E4ZT17_LEPMJ</name>
<protein>
    <submittedName>
        <fullName evidence="2">Predicted protein</fullName>
    </submittedName>
</protein>
<evidence type="ECO:0000256" key="1">
    <source>
        <dbReference type="SAM" id="MobiDB-lite"/>
    </source>
</evidence>
<dbReference type="EMBL" id="FP929123">
    <property type="protein sequence ID" value="CBX94448.1"/>
    <property type="molecule type" value="Genomic_DNA"/>
</dbReference>
<reference evidence="3" key="1">
    <citation type="journal article" date="2011" name="Nat. Commun.">
        <title>Effector diversification within compartments of the Leptosphaeria maculans genome affected by Repeat-Induced Point mutations.</title>
        <authorList>
            <person name="Rouxel T."/>
            <person name="Grandaubert J."/>
            <person name="Hane J.K."/>
            <person name="Hoede C."/>
            <person name="van de Wouw A.P."/>
            <person name="Couloux A."/>
            <person name="Dominguez V."/>
            <person name="Anthouard V."/>
            <person name="Bally P."/>
            <person name="Bourras S."/>
            <person name="Cozijnsen A.J."/>
            <person name="Ciuffetti L.M."/>
            <person name="Degrave A."/>
            <person name="Dilmaghani A."/>
            <person name="Duret L."/>
            <person name="Fudal I."/>
            <person name="Goodwin S.B."/>
            <person name="Gout L."/>
            <person name="Glaser N."/>
            <person name="Linglin J."/>
            <person name="Kema G.H.J."/>
            <person name="Lapalu N."/>
            <person name="Lawrence C.B."/>
            <person name="May K."/>
            <person name="Meyer M."/>
            <person name="Ollivier B."/>
            <person name="Poulain J."/>
            <person name="Schoch C.L."/>
            <person name="Simon A."/>
            <person name="Spatafora J.W."/>
            <person name="Stachowiak A."/>
            <person name="Turgeon B.G."/>
            <person name="Tyler B.M."/>
            <person name="Vincent D."/>
            <person name="Weissenbach J."/>
            <person name="Amselem J."/>
            <person name="Quesneville H."/>
            <person name="Oliver R.P."/>
            <person name="Wincker P."/>
            <person name="Balesdent M.-H."/>
            <person name="Howlett B.J."/>
        </authorList>
    </citation>
    <scope>NUCLEOTIDE SEQUENCE [LARGE SCALE GENOMIC DNA]</scope>
    <source>
        <strain evidence="3">JN3 / isolate v23.1.3 / race Av1-4-5-6-7-8</strain>
    </source>
</reference>
<sequence>MTPSPPIRLKLHLHHLTTIPTPRLPTSAYPAPPENIHTFSILPLPSKKKNSKNSNKNRREHLSATSTSFLLLRV</sequence>